<dbReference type="RefSeq" id="WP_340602705.1">
    <property type="nucleotide sequence ID" value="NZ_JBBMXV010000001.1"/>
</dbReference>
<comment type="caution">
    <text evidence="5">The sequence shown here is derived from an EMBL/GenBank/DDBJ whole genome shotgun (WGS) entry which is preliminary data.</text>
</comment>
<dbReference type="EMBL" id="JBHSXQ010000001">
    <property type="protein sequence ID" value="MFC6904195.1"/>
    <property type="molecule type" value="Genomic_DNA"/>
</dbReference>
<gene>
    <name evidence="5" type="ORF">ACFQGH_03160</name>
</gene>
<evidence type="ECO:0000313" key="5">
    <source>
        <dbReference type="EMBL" id="MFC6904195.1"/>
    </source>
</evidence>
<evidence type="ECO:0000313" key="6">
    <source>
        <dbReference type="Proteomes" id="UP001596312"/>
    </source>
</evidence>
<dbReference type="Proteomes" id="UP001596312">
    <property type="component" value="Unassembled WGS sequence"/>
</dbReference>
<dbReference type="AlphaFoldDB" id="A0ABD5V2C1"/>
<dbReference type="PANTHER" id="PTHR34216:SF3">
    <property type="entry name" value="POLY-BETA-1,6-N-ACETYL-D-GLUCOSAMINE N-DEACETYLASE"/>
    <property type="match status" value="1"/>
</dbReference>
<dbReference type="InterPro" id="IPR011330">
    <property type="entry name" value="Glyco_hydro/deAcase_b/a-brl"/>
</dbReference>
<evidence type="ECO:0000256" key="1">
    <source>
        <dbReference type="ARBA" id="ARBA00004613"/>
    </source>
</evidence>
<dbReference type="GO" id="GO:0005576">
    <property type="term" value="C:extracellular region"/>
    <property type="evidence" value="ECO:0007669"/>
    <property type="project" value="UniProtKB-SubCell"/>
</dbReference>
<dbReference type="InterPro" id="IPR002509">
    <property type="entry name" value="NODB_dom"/>
</dbReference>
<feature type="compositionally biased region" description="Basic and acidic residues" evidence="3">
    <location>
        <begin position="38"/>
        <end position="57"/>
    </location>
</feature>
<dbReference type="Pfam" id="PF01522">
    <property type="entry name" value="Polysacc_deac_1"/>
    <property type="match status" value="1"/>
</dbReference>
<keyword evidence="2" id="KW-0732">Signal</keyword>
<reference evidence="5 6" key="1">
    <citation type="journal article" date="2019" name="Int. J. Syst. Evol. Microbiol.">
        <title>The Global Catalogue of Microorganisms (GCM) 10K type strain sequencing project: providing services to taxonomists for standard genome sequencing and annotation.</title>
        <authorList>
            <consortium name="The Broad Institute Genomics Platform"/>
            <consortium name="The Broad Institute Genome Sequencing Center for Infectious Disease"/>
            <person name="Wu L."/>
            <person name="Ma J."/>
        </authorList>
    </citation>
    <scope>NUCLEOTIDE SEQUENCE [LARGE SCALE GENOMIC DNA]</scope>
    <source>
        <strain evidence="5 6">CGMCC 1.3240</strain>
    </source>
</reference>
<name>A0ABD5V2C1_9EURY</name>
<dbReference type="Gene3D" id="3.20.20.370">
    <property type="entry name" value="Glycoside hydrolase/deacetylase"/>
    <property type="match status" value="1"/>
</dbReference>
<feature type="region of interest" description="Disordered" evidence="3">
    <location>
        <begin position="35"/>
        <end position="77"/>
    </location>
</feature>
<feature type="compositionally biased region" description="Acidic residues" evidence="3">
    <location>
        <begin position="58"/>
        <end position="74"/>
    </location>
</feature>
<evidence type="ECO:0000259" key="4">
    <source>
        <dbReference type="Pfam" id="PF01522"/>
    </source>
</evidence>
<protein>
    <submittedName>
        <fullName evidence="5">Polysaccharide deacetylase family protein</fullName>
    </submittedName>
</protein>
<proteinExistence type="predicted"/>
<accession>A0ABD5V2C1</accession>
<evidence type="ECO:0000256" key="2">
    <source>
        <dbReference type="ARBA" id="ARBA00022729"/>
    </source>
</evidence>
<organism evidence="5 6">
    <name type="scientific">Halalkalicoccus tibetensis</name>
    <dbReference type="NCBI Taxonomy" id="175632"/>
    <lineage>
        <taxon>Archaea</taxon>
        <taxon>Methanobacteriati</taxon>
        <taxon>Methanobacteriota</taxon>
        <taxon>Stenosarchaea group</taxon>
        <taxon>Halobacteria</taxon>
        <taxon>Halobacteriales</taxon>
        <taxon>Halococcaceae</taxon>
        <taxon>Halalkalicoccus</taxon>
    </lineage>
</organism>
<keyword evidence="6" id="KW-1185">Reference proteome</keyword>
<comment type="subcellular location">
    <subcellularLocation>
        <location evidence="1">Secreted</location>
    </subcellularLocation>
</comment>
<dbReference type="SUPFAM" id="SSF88713">
    <property type="entry name" value="Glycoside hydrolase/deacetylase"/>
    <property type="match status" value="1"/>
</dbReference>
<evidence type="ECO:0000256" key="3">
    <source>
        <dbReference type="SAM" id="MobiDB-lite"/>
    </source>
</evidence>
<feature type="domain" description="NodB homology" evidence="4">
    <location>
        <begin position="76"/>
        <end position="147"/>
    </location>
</feature>
<sequence length="358" mass="40382">MRGKRPTRRRVLQNIFGMGLFSWLIARIKQLFGLQGDSGRKSPKEATNESKPPHADQEQVEEPEEQEEDPEPTEPENGAIVFVYDDGAMEDYTQALPAHKAFDAPATTGIVSNWIGTSGYMDTEELDELVDAGWEIASHTKKHRPIGSFPLTEDTNHSDIIVSAEGYRHGHHEGETVEISNGETKVLREVAGLAGEPGERRVKLTEPVDEHFHAGETEIRYPADVMHEAVDDSKKALEEMGYDVSTILAPYDAYSGYSNLFVKEQYDGVANANHGSRINYPDEYDPYETQRDYFIEFTNKKSVKHDLDKIADDALLGVVGAHSFKEEVNEESIREMLSWVEDRDIETMTLREAIETYN</sequence>
<dbReference type="InterPro" id="IPR051398">
    <property type="entry name" value="Polysacch_Deacetylase"/>
</dbReference>
<dbReference type="PANTHER" id="PTHR34216">
    <property type="match status" value="1"/>
</dbReference>